<dbReference type="Gene3D" id="3.40.50.720">
    <property type="entry name" value="NAD(P)-binding Rossmann-like Domain"/>
    <property type="match status" value="1"/>
</dbReference>
<dbReference type="InterPro" id="IPR008927">
    <property type="entry name" value="6-PGluconate_DH-like_C_sf"/>
</dbReference>
<reference evidence="3 4" key="1">
    <citation type="submission" date="2018-11" db="EMBL/GenBank/DDBJ databases">
        <title>Genome assembly of Steccherinum ochraceum LE-BIN_3174, the white-rot fungus of the Steccherinaceae family (The Residual Polyporoid clade, Polyporales, Basidiomycota).</title>
        <authorList>
            <person name="Fedorova T.V."/>
            <person name="Glazunova O.A."/>
            <person name="Landesman E.O."/>
            <person name="Moiseenko K.V."/>
            <person name="Psurtseva N.V."/>
            <person name="Savinova O.S."/>
            <person name="Shakhova N.V."/>
            <person name="Tyazhelova T.V."/>
            <person name="Vasina D.V."/>
        </authorList>
    </citation>
    <scope>NUCLEOTIDE SEQUENCE [LARGE SCALE GENOMIC DNA]</scope>
    <source>
        <strain evidence="3 4">LE-BIN_3174</strain>
    </source>
</reference>
<dbReference type="STRING" id="92696.A0A4R0R8G5"/>
<feature type="region of interest" description="Disordered" evidence="1">
    <location>
        <begin position="22"/>
        <end position="47"/>
    </location>
</feature>
<feature type="domain" description="Phosphogluconate dehydrogenase NAD-binding putative C-terminal" evidence="2">
    <location>
        <begin position="213"/>
        <end position="274"/>
    </location>
</feature>
<gene>
    <name evidence="3" type="ORF">EIP91_010513</name>
</gene>
<evidence type="ECO:0000313" key="4">
    <source>
        <dbReference type="Proteomes" id="UP000292702"/>
    </source>
</evidence>
<evidence type="ECO:0000259" key="2">
    <source>
        <dbReference type="Pfam" id="PF09130"/>
    </source>
</evidence>
<name>A0A4R0R8G5_9APHY</name>
<dbReference type="InterPro" id="IPR015814">
    <property type="entry name" value="Pgluconate_DH_NAD-bd_C"/>
</dbReference>
<dbReference type="EMBL" id="RWJN01000631">
    <property type="protein sequence ID" value="TCD60249.1"/>
    <property type="molecule type" value="Genomic_DNA"/>
</dbReference>
<sequence length="296" mass="31765">MSVSAVFLSRLINYQSSLSSPQAQWARPSPNASPPPVSQSSPHSPTATLSDIARRARWVLSILPPSDALGFAQEFRSVYTDLPDGERERAGSGKIAFVECNAVNLETAKKIGAVFQGTPITFVDAAIIGFPPRPQDGYDPKLYASVDPKDDDTLKQFEELGRYGLKVCPLRGEGVGVGDASALKMSYGGIVKGVIGLYATMILAAHTSSPATATALTHELASSQPFFLKHITSSIPDMLPKAYRFVGEMEEISRFVGGEERLIHEGMARLYERVSGSVEEGGEDVAVLAGFAEEAR</sequence>
<keyword evidence="4" id="KW-1185">Reference proteome</keyword>
<dbReference type="OrthoDB" id="9988102at2759"/>
<organism evidence="3 4">
    <name type="scientific">Steccherinum ochraceum</name>
    <dbReference type="NCBI Taxonomy" id="92696"/>
    <lineage>
        <taxon>Eukaryota</taxon>
        <taxon>Fungi</taxon>
        <taxon>Dikarya</taxon>
        <taxon>Basidiomycota</taxon>
        <taxon>Agaricomycotina</taxon>
        <taxon>Agaricomycetes</taxon>
        <taxon>Polyporales</taxon>
        <taxon>Steccherinaceae</taxon>
        <taxon>Steccherinum</taxon>
    </lineage>
</organism>
<protein>
    <recommendedName>
        <fullName evidence="2">Phosphogluconate dehydrogenase NAD-binding putative C-terminal domain-containing protein</fullName>
    </recommendedName>
</protein>
<evidence type="ECO:0000256" key="1">
    <source>
        <dbReference type="SAM" id="MobiDB-lite"/>
    </source>
</evidence>
<dbReference type="Proteomes" id="UP000292702">
    <property type="component" value="Unassembled WGS sequence"/>
</dbReference>
<dbReference type="Pfam" id="PF09130">
    <property type="entry name" value="DUF1932"/>
    <property type="match status" value="1"/>
</dbReference>
<comment type="caution">
    <text evidence="3">The sequence shown here is derived from an EMBL/GenBank/DDBJ whole genome shotgun (WGS) entry which is preliminary data.</text>
</comment>
<accession>A0A4R0R8G5</accession>
<feature type="non-terminal residue" evidence="3">
    <location>
        <position position="296"/>
    </location>
</feature>
<evidence type="ECO:0000313" key="3">
    <source>
        <dbReference type="EMBL" id="TCD60249.1"/>
    </source>
</evidence>
<proteinExistence type="predicted"/>
<dbReference type="SUPFAM" id="SSF48179">
    <property type="entry name" value="6-phosphogluconate dehydrogenase C-terminal domain-like"/>
    <property type="match status" value="1"/>
</dbReference>
<dbReference type="AlphaFoldDB" id="A0A4R0R8G5"/>